<protein>
    <submittedName>
        <fullName evidence="1">LysW biosynthesis protein LysW</fullName>
    </submittedName>
</protein>
<proteinExistence type="predicted"/>
<evidence type="ECO:0000313" key="1">
    <source>
        <dbReference type="EMBL" id="DAE28341.1"/>
    </source>
</evidence>
<reference evidence="1" key="1">
    <citation type="journal article" date="2021" name="Proc. Natl. Acad. Sci. U.S.A.">
        <title>A Catalog of Tens of Thousands of Viruses from Human Metagenomes Reveals Hidden Associations with Chronic Diseases.</title>
        <authorList>
            <person name="Tisza M.J."/>
            <person name="Buck C.B."/>
        </authorList>
    </citation>
    <scope>NUCLEOTIDE SEQUENCE</scope>
    <source>
        <strain evidence="1">CtRTq15</strain>
    </source>
</reference>
<name>A0A8S5RBA1_9VIRU</name>
<dbReference type="EMBL" id="BK059084">
    <property type="protein sequence ID" value="DAE28341.1"/>
    <property type="molecule type" value="Genomic_DNA"/>
</dbReference>
<sequence length="122" mass="13992">MTENEAIEKLKNMRLFMQIEDKGNDFKFTEDDYKANEMAIQALEKVQQYREIGTPEECRAAAVKQTAKKPIFNHNLSDTLSVFHCECGNTIKVSHDIGIMDNNNAPNYCSNCGCKFDWSDEE</sequence>
<accession>A0A8S5RBA1</accession>
<organism evidence="1">
    <name type="scientific">virus sp. ctRTq15</name>
    <dbReference type="NCBI Taxonomy" id="2828253"/>
    <lineage>
        <taxon>Viruses</taxon>
    </lineage>
</organism>